<protein>
    <submittedName>
        <fullName evidence="7">Penicillin amidase</fullName>
    </submittedName>
</protein>
<evidence type="ECO:0000256" key="5">
    <source>
        <dbReference type="PIRSR" id="PIRSR001227-2"/>
    </source>
</evidence>
<dbReference type="Pfam" id="PF01804">
    <property type="entry name" value="Penicil_amidase"/>
    <property type="match status" value="1"/>
</dbReference>
<dbReference type="RefSeq" id="WP_098408649.1">
    <property type="nucleotide sequence ID" value="NZ_PDJE01000001.1"/>
</dbReference>
<dbReference type="GO" id="GO:0016811">
    <property type="term" value="F:hydrolase activity, acting on carbon-nitrogen (but not peptide) bonds, in linear amides"/>
    <property type="evidence" value="ECO:0007669"/>
    <property type="project" value="InterPro"/>
</dbReference>
<keyword evidence="6" id="KW-1133">Transmembrane helix</keyword>
<keyword evidence="2" id="KW-0378">Hydrolase</keyword>
<feature type="binding site" evidence="5">
    <location>
        <position position="202"/>
    </location>
    <ligand>
        <name>Ca(2+)</name>
        <dbReference type="ChEBI" id="CHEBI:29108"/>
    </ligand>
</feature>
<evidence type="ECO:0000256" key="4">
    <source>
        <dbReference type="PIRSR" id="PIRSR001227-1"/>
    </source>
</evidence>
<feature type="binding site" evidence="5">
    <location>
        <position position="369"/>
    </location>
    <ligand>
        <name>Ca(2+)</name>
        <dbReference type="ChEBI" id="CHEBI:29108"/>
    </ligand>
</feature>
<comment type="cofactor">
    <cofactor evidence="5">
        <name>Ca(2+)</name>
        <dbReference type="ChEBI" id="CHEBI:29108"/>
    </cofactor>
    <text evidence="5">Binds 1 Ca(2+) ion per dimer.</text>
</comment>
<dbReference type="GO" id="GO:0046872">
    <property type="term" value="F:metal ion binding"/>
    <property type="evidence" value="ECO:0007669"/>
    <property type="project" value="UniProtKB-KW"/>
</dbReference>
<keyword evidence="5" id="KW-0106">Calcium</keyword>
<dbReference type="PANTHER" id="PTHR34218:SF4">
    <property type="entry name" value="ACYL-HOMOSERINE LACTONE ACYLASE QUIP"/>
    <property type="match status" value="1"/>
</dbReference>
<dbReference type="PIRSF" id="PIRSF001227">
    <property type="entry name" value="Pen_acylase"/>
    <property type="match status" value="1"/>
</dbReference>
<evidence type="ECO:0000313" key="7">
    <source>
        <dbReference type="EMBL" id="PFG31666.1"/>
    </source>
</evidence>
<sequence>MAHSLSRRIGRVVLWIIVALLVLGLIGAGLAFWTVQRSFPKTEGTIDIPGLEHEVTVTRDAYGIPQITAESAHDLFLAQGFVQAQDRFWEMDFRRHVTSGRLSEMFGESQVSTDTFIRTLGWRKVAEKEVDALDDTSRAYYEAYADGVNAYLDTHSGADISLEYAVLGFQNPEYSPEPWTPADSVAWLKAMAWDLRSNLEQEIDRAILSTSMSSSQIATLYPEYPYDIHPTIVSEPSVQSAAPHDTQGTDAVADNAATDAIAPQLAQLSELLRGMPTLLGDAGSDIGSNSWVVSGDHTATGKPLLANDPHLGPVMPSVWYQMGLHCKSVSEQCPFDVSGYTFSGLPGVIIGHNDSIAWGFTNLGPDVADLYIEKIDTQEGTYRLDGEDVPLDVRTETISVAGGDDVEITVRSTERGPLVSGLTGDYTTIANDAANTIDLSEGESLGVSLQWTALTPGNTASAVFAMNEARDWDSFRDAAKLFDVPSQNLIFADTEGNIGYQAPGLVPVRKTGDGTTPLPGWTSENGWSGYVDFEKLPSTYNPPQGYIVTANNAAVGPDYPVFITRDWDAGYRAERITERLTDLIDSGDPLTAQDMSDIQADNHNAIAEVLVPYLLEATPSEHTLQARALLAEWDYSDDVDSAASAYFNIVWKNLLEQVFAPKLPETQAPEGSARWFQIVTNLLPLSQSAWWADDDVSTRDEALARAMDAAWDEAVDLMGDDPSAWTWGDLHTLTVRNASLGESGIGLIEQLFNRGPYAVGGGSSVVNANGWSASQGYEVNWVPSMRQVIDLSDFDASTWINLTGASGHAYHPHYVDQAPLWADHKTLPWAFTSDARADAAEHTLTLAPASEK</sequence>
<comment type="similarity">
    <text evidence="1">Belongs to the peptidase S45 family.</text>
</comment>
<evidence type="ECO:0000256" key="3">
    <source>
        <dbReference type="ARBA" id="ARBA00023145"/>
    </source>
</evidence>
<dbReference type="PANTHER" id="PTHR34218">
    <property type="entry name" value="PEPTIDASE S45 PENICILLIN AMIDASE"/>
    <property type="match status" value="1"/>
</dbReference>
<dbReference type="Gene3D" id="1.10.439.10">
    <property type="entry name" value="Penicillin Amidohydrolase, domain 1"/>
    <property type="match status" value="1"/>
</dbReference>
<dbReference type="InterPro" id="IPR029055">
    <property type="entry name" value="Ntn_hydrolases_N"/>
</dbReference>
<evidence type="ECO:0000256" key="6">
    <source>
        <dbReference type="SAM" id="Phobius"/>
    </source>
</evidence>
<reference evidence="7 8" key="1">
    <citation type="submission" date="2017-10" db="EMBL/GenBank/DDBJ databases">
        <title>Sequencing the genomes of 1000 actinobacteria strains.</title>
        <authorList>
            <person name="Klenk H.-P."/>
        </authorList>
    </citation>
    <scope>NUCLEOTIDE SEQUENCE [LARGE SCALE GENOMIC DNA]</scope>
    <source>
        <strain evidence="7 8">DSM 21798</strain>
    </source>
</reference>
<keyword evidence="3" id="KW-0865">Zymogen</keyword>
<keyword evidence="8" id="KW-1185">Reference proteome</keyword>
<evidence type="ECO:0000256" key="2">
    <source>
        <dbReference type="ARBA" id="ARBA00022801"/>
    </source>
</evidence>
<evidence type="ECO:0000256" key="1">
    <source>
        <dbReference type="ARBA" id="ARBA00006586"/>
    </source>
</evidence>
<dbReference type="InterPro" id="IPR002692">
    <property type="entry name" value="S45"/>
</dbReference>
<dbReference type="InterPro" id="IPR014395">
    <property type="entry name" value="Pen/GL7ACA/AHL_acylase"/>
</dbReference>
<organism evidence="7 8">
    <name type="scientific">Paramicrobacterium agarici</name>
    <dbReference type="NCBI Taxonomy" id="630514"/>
    <lineage>
        <taxon>Bacteria</taxon>
        <taxon>Bacillati</taxon>
        <taxon>Actinomycetota</taxon>
        <taxon>Actinomycetes</taxon>
        <taxon>Micrococcales</taxon>
        <taxon>Microbacteriaceae</taxon>
        <taxon>Paramicrobacterium</taxon>
    </lineage>
</organism>
<dbReference type="InterPro" id="IPR043147">
    <property type="entry name" value="Penicillin_amidase_A-knob"/>
</dbReference>
<comment type="caution">
    <text evidence="7">The sequence shown here is derived from an EMBL/GenBank/DDBJ whole genome shotgun (WGS) entry which is preliminary data.</text>
</comment>
<dbReference type="GO" id="GO:0017000">
    <property type="term" value="P:antibiotic biosynthetic process"/>
    <property type="evidence" value="ECO:0007669"/>
    <property type="project" value="InterPro"/>
</dbReference>
<keyword evidence="6" id="KW-0812">Transmembrane</keyword>
<gene>
    <name evidence="7" type="ORF">ATJ78_2644</name>
</gene>
<keyword evidence="5" id="KW-0479">Metal-binding</keyword>
<feature type="active site" description="Nucleophile" evidence="4">
    <location>
        <position position="288"/>
    </location>
</feature>
<name>A0A2A9DZ66_9MICO</name>
<dbReference type="InterPro" id="IPR023343">
    <property type="entry name" value="Penicillin_amidase_dom1"/>
</dbReference>
<dbReference type="Proteomes" id="UP000221369">
    <property type="component" value="Unassembled WGS sequence"/>
</dbReference>
<dbReference type="SUPFAM" id="SSF56235">
    <property type="entry name" value="N-terminal nucleophile aminohydrolases (Ntn hydrolases)"/>
    <property type="match status" value="1"/>
</dbReference>
<keyword evidence="6" id="KW-0472">Membrane</keyword>
<dbReference type="CDD" id="cd03747">
    <property type="entry name" value="Ntn_PGA_like"/>
    <property type="match status" value="1"/>
</dbReference>
<dbReference type="Gene3D" id="3.60.20.10">
    <property type="entry name" value="Glutamine Phosphoribosylpyrophosphate, subunit 1, domain 1"/>
    <property type="match status" value="1"/>
</dbReference>
<accession>A0A2A9DZ66</accession>
<dbReference type="EMBL" id="PDJE01000001">
    <property type="protein sequence ID" value="PFG31666.1"/>
    <property type="molecule type" value="Genomic_DNA"/>
</dbReference>
<evidence type="ECO:0000313" key="8">
    <source>
        <dbReference type="Proteomes" id="UP000221369"/>
    </source>
</evidence>
<dbReference type="InterPro" id="IPR043146">
    <property type="entry name" value="Penicillin_amidase_N_B-knob"/>
</dbReference>
<feature type="transmembrane region" description="Helical" evidence="6">
    <location>
        <begin position="12"/>
        <end position="33"/>
    </location>
</feature>
<dbReference type="Gene3D" id="1.10.1400.10">
    <property type="match status" value="1"/>
</dbReference>
<dbReference type="Gene3D" id="2.30.120.10">
    <property type="match status" value="1"/>
</dbReference>
<feature type="binding site" evidence="5">
    <location>
        <position position="366"/>
    </location>
    <ligand>
        <name>Ca(2+)</name>
        <dbReference type="ChEBI" id="CHEBI:29108"/>
    </ligand>
</feature>
<dbReference type="AlphaFoldDB" id="A0A2A9DZ66"/>
<proteinExistence type="inferred from homology"/>